<dbReference type="RefSeq" id="WP_066801131.1">
    <property type="nucleotide sequence ID" value="NZ_CP014206.1"/>
</dbReference>
<feature type="transmembrane region" description="Helical" evidence="1">
    <location>
        <begin position="195"/>
        <end position="213"/>
    </location>
</feature>
<name>A0A126QKG0_9BACT</name>
<keyword evidence="1" id="KW-1133">Transmembrane helix</keyword>
<reference evidence="3 5" key="1">
    <citation type="journal article" date="2016" name="Front. Microbiol.">
        <title>Genome Sequence of the Piezophilic, Mesophilic Sulfate-Reducing Bacterium Desulfovibrio indicus J2T.</title>
        <authorList>
            <person name="Cao J."/>
            <person name="Maignien L."/>
            <person name="Shao Z."/>
            <person name="Alain K."/>
            <person name="Jebbar M."/>
        </authorList>
    </citation>
    <scope>NUCLEOTIDE SEQUENCE [LARGE SCALE GENOMIC DNA]</scope>
    <source>
        <strain evidence="3 5">J2</strain>
    </source>
</reference>
<dbReference type="Gene3D" id="1.10.287.70">
    <property type="match status" value="1"/>
</dbReference>
<accession>A0A126QKG0</accession>
<organism evidence="4 6">
    <name type="scientific">Pseudodesulfovibrio indicus</name>
    <dbReference type="NCBI Taxonomy" id="1716143"/>
    <lineage>
        <taxon>Bacteria</taxon>
        <taxon>Pseudomonadati</taxon>
        <taxon>Thermodesulfobacteriota</taxon>
        <taxon>Desulfovibrionia</taxon>
        <taxon>Desulfovibrionales</taxon>
        <taxon>Desulfovibrionaceae</taxon>
    </lineage>
</organism>
<evidence type="ECO:0000313" key="5">
    <source>
        <dbReference type="Proteomes" id="UP000055611"/>
    </source>
</evidence>
<dbReference type="OrthoDB" id="9799090at2"/>
<protein>
    <submittedName>
        <fullName evidence="4">Voltage-gated potassium channel</fullName>
    </submittedName>
</protein>
<dbReference type="Proteomes" id="UP000055611">
    <property type="component" value="Chromosome"/>
</dbReference>
<dbReference type="InterPro" id="IPR013099">
    <property type="entry name" value="K_chnl_dom"/>
</dbReference>
<keyword evidence="1" id="KW-0812">Transmembrane</keyword>
<dbReference type="AlphaFoldDB" id="A0A126QKG0"/>
<dbReference type="KEGG" id="dej:AWY79_05010"/>
<dbReference type="EMBL" id="SOBK01000004">
    <property type="protein sequence ID" value="TDT89077.1"/>
    <property type="molecule type" value="Genomic_DNA"/>
</dbReference>
<feature type="transmembrane region" description="Helical" evidence="1">
    <location>
        <begin position="152"/>
        <end position="175"/>
    </location>
</feature>
<keyword evidence="5" id="KW-1185">Reference proteome</keyword>
<feature type="transmembrane region" description="Helical" evidence="1">
    <location>
        <begin position="51"/>
        <end position="67"/>
    </location>
</feature>
<feature type="domain" description="Potassium channel" evidence="2">
    <location>
        <begin position="189"/>
        <end position="242"/>
    </location>
</feature>
<sequence length="253" mass="27036">MTPSSEPTFLKVVLTHFVPCFFVGAILLLAAKQAGLPDLLPQNGVGDLAGGALNGLAVAGLITVFHLRRNLTARRSAIGRVPVSRAFIRKAALAGFLGGAADVLLTTGSWTVLALSAIIWTILIWNLRAFIRRTEIMLRPGSVITWEDVGELLRIYLTTLIGFTLVNAALDGLHILAGAPPAFGFPDNGDSLVNALYFTVVTMTTLGFGDFVPRTGDAKGLLIIQSLLSYFMFALMVGIITRGVTGKRPSDRE</sequence>
<feature type="transmembrane region" description="Helical" evidence="1">
    <location>
        <begin position="87"/>
        <end position="105"/>
    </location>
</feature>
<keyword evidence="4" id="KW-0406">Ion transport</keyword>
<evidence type="ECO:0000259" key="2">
    <source>
        <dbReference type="Pfam" id="PF07885"/>
    </source>
</evidence>
<keyword evidence="1" id="KW-0472">Membrane</keyword>
<feature type="transmembrane region" description="Helical" evidence="1">
    <location>
        <begin position="12"/>
        <end position="31"/>
    </location>
</feature>
<evidence type="ECO:0000313" key="4">
    <source>
        <dbReference type="EMBL" id="TDT89077.1"/>
    </source>
</evidence>
<feature type="transmembrane region" description="Helical" evidence="1">
    <location>
        <begin position="220"/>
        <end position="240"/>
    </location>
</feature>
<evidence type="ECO:0000313" key="6">
    <source>
        <dbReference type="Proteomes" id="UP000295506"/>
    </source>
</evidence>
<dbReference type="Proteomes" id="UP000295506">
    <property type="component" value="Unassembled WGS sequence"/>
</dbReference>
<dbReference type="GO" id="GO:0034220">
    <property type="term" value="P:monoatomic ion transmembrane transport"/>
    <property type="evidence" value="ECO:0007669"/>
    <property type="project" value="UniProtKB-KW"/>
</dbReference>
<proteinExistence type="predicted"/>
<keyword evidence="4" id="KW-0407">Ion channel</keyword>
<evidence type="ECO:0000313" key="3">
    <source>
        <dbReference type="EMBL" id="AMK10523.1"/>
    </source>
</evidence>
<feature type="transmembrane region" description="Helical" evidence="1">
    <location>
        <begin position="111"/>
        <end position="131"/>
    </location>
</feature>
<evidence type="ECO:0000256" key="1">
    <source>
        <dbReference type="SAM" id="Phobius"/>
    </source>
</evidence>
<dbReference type="EMBL" id="CP014206">
    <property type="protein sequence ID" value="AMK10523.1"/>
    <property type="molecule type" value="Genomic_DNA"/>
</dbReference>
<dbReference type="Pfam" id="PF07885">
    <property type="entry name" value="Ion_trans_2"/>
    <property type="match status" value="1"/>
</dbReference>
<dbReference type="SUPFAM" id="SSF81324">
    <property type="entry name" value="Voltage-gated potassium channels"/>
    <property type="match status" value="1"/>
</dbReference>
<gene>
    <name evidence="3" type="ORF">AWY79_05010</name>
    <name evidence="4" type="ORF">EDC59_10470</name>
</gene>
<keyword evidence="4" id="KW-0813">Transport</keyword>
<reference evidence="4 6" key="2">
    <citation type="submission" date="2019-03" db="EMBL/GenBank/DDBJ databases">
        <title>Genomic Encyclopedia of Type Strains, Phase IV (KMG-IV): sequencing the most valuable type-strain genomes for metagenomic binning, comparative biology and taxonomic classification.</title>
        <authorList>
            <person name="Goeker M."/>
        </authorList>
    </citation>
    <scope>NUCLEOTIDE SEQUENCE [LARGE SCALE GENOMIC DNA]</scope>
    <source>
        <strain evidence="4 6">DSM 101483</strain>
    </source>
</reference>